<organism evidence="2 3">
    <name type="scientific">Candidatus Staskawiczbacteria bacterium RIFOXYD1_FULL_32_13</name>
    <dbReference type="NCBI Taxonomy" id="1802234"/>
    <lineage>
        <taxon>Bacteria</taxon>
        <taxon>Candidatus Staskawicziibacteriota</taxon>
    </lineage>
</organism>
<dbReference type="AlphaFoldDB" id="A0A1G2JMS9"/>
<feature type="transmembrane region" description="Helical" evidence="1">
    <location>
        <begin position="25"/>
        <end position="47"/>
    </location>
</feature>
<feature type="transmembrane region" description="Helical" evidence="1">
    <location>
        <begin position="110"/>
        <end position="128"/>
    </location>
</feature>
<reference evidence="2 3" key="1">
    <citation type="journal article" date="2016" name="Nat. Commun.">
        <title>Thousands of microbial genomes shed light on interconnected biogeochemical processes in an aquifer system.</title>
        <authorList>
            <person name="Anantharaman K."/>
            <person name="Brown C.T."/>
            <person name="Hug L.A."/>
            <person name="Sharon I."/>
            <person name="Castelle C.J."/>
            <person name="Probst A.J."/>
            <person name="Thomas B.C."/>
            <person name="Singh A."/>
            <person name="Wilkins M.J."/>
            <person name="Karaoz U."/>
            <person name="Brodie E.L."/>
            <person name="Williams K.H."/>
            <person name="Hubbard S.S."/>
            <person name="Banfield J.F."/>
        </authorList>
    </citation>
    <scope>NUCLEOTIDE SEQUENCE [LARGE SCALE GENOMIC DNA]</scope>
</reference>
<dbReference type="Proteomes" id="UP000178935">
    <property type="component" value="Unassembled WGS sequence"/>
</dbReference>
<comment type="caution">
    <text evidence="2">The sequence shown here is derived from an EMBL/GenBank/DDBJ whole genome shotgun (WGS) entry which is preliminary data.</text>
</comment>
<sequence>MQEVVKKENIVVEWFMWHFWEMPKFLFVVWKNYIMFATNYFSLPLLLKTIISPWRRNAWAFPKVFDIQEYASVIISNIFSRIIGFILRIVLIIIGAIFQVLVLIIGLLAILFWILIPFILLFAIVLIFNY</sequence>
<evidence type="ECO:0000313" key="2">
    <source>
        <dbReference type="EMBL" id="OGZ87761.1"/>
    </source>
</evidence>
<gene>
    <name evidence="2" type="ORF">A2561_03660</name>
</gene>
<keyword evidence="1" id="KW-1133">Transmembrane helix</keyword>
<name>A0A1G2JMS9_9BACT</name>
<dbReference type="EMBL" id="MHPU01000039">
    <property type="protein sequence ID" value="OGZ87761.1"/>
    <property type="molecule type" value="Genomic_DNA"/>
</dbReference>
<protein>
    <submittedName>
        <fullName evidence="2">Uncharacterized protein</fullName>
    </submittedName>
</protein>
<evidence type="ECO:0000256" key="1">
    <source>
        <dbReference type="SAM" id="Phobius"/>
    </source>
</evidence>
<feature type="transmembrane region" description="Helical" evidence="1">
    <location>
        <begin position="85"/>
        <end position="104"/>
    </location>
</feature>
<accession>A0A1G2JMS9</accession>
<keyword evidence="1" id="KW-0472">Membrane</keyword>
<keyword evidence="1" id="KW-0812">Transmembrane</keyword>
<evidence type="ECO:0000313" key="3">
    <source>
        <dbReference type="Proteomes" id="UP000178935"/>
    </source>
</evidence>
<proteinExistence type="predicted"/>